<keyword evidence="2" id="KW-1185">Reference proteome</keyword>
<dbReference type="AlphaFoldDB" id="A0A2I0X992"/>
<accession>A0A2I0X992</accession>
<evidence type="ECO:0000313" key="1">
    <source>
        <dbReference type="EMBL" id="PKU84450.1"/>
    </source>
</evidence>
<reference evidence="1 2" key="2">
    <citation type="journal article" date="2017" name="Nature">
        <title>The Apostasia genome and the evolution of orchids.</title>
        <authorList>
            <person name="Zhang G.Q."/>
            <person name="Liu K.W."/>
            <person name="Li Z."/>
            <person name="Lohaus R."/>
            <person name="Hsiao Y.Y."/>
            <person name="Niu S.C."/>
            <person name="Wang J.Y."/>
            <person name="Lin Y.C."/>
            <person name="Xu Q."/>
            <person name="Chen L.J."/>
            <person name="Yoshida K."/>
            <person name="Fujiwara S."/>
            <person name="Wang Z.W."/>
            <person name="Zhang Y.Q."/>
            <person name="Mitsuda N."/>
            <person name="Wang M."/>
            <person name="Liu G.H."/>
            <person name="Pecoraro L."/>
            <person name="Huang H.X."/>
            <person name="Xiao X.J."/>
            <person name="Lin M."/>
            <person name="Wu X.Y."/>
            <person name="Wu W.L."/>
            <person name="Chen Y.Y."/>
            <person name="Chang S.B."/>
            <person name="Sakamoto S."/>
            <person name="Ohme-Takagi M."/>
            <person name="Yagi M."/>
            <person name="Zeng S.J."/>
            <person name="Shen C.Y."/>
            <person name="Yeh C.M."/>
            <person name="Luo Y.B."/>
            <person name="Tsai W.C."/>
            <person name="Van de Peer Y."/>
            <person name="Liu Z.J."/>
        </authorList>
    </citation>
    <scope>NUCLEOTIDE SEQUENCE [LARGE SCALE GENOMIC DNA]</scope>
    <source>
        <tissue evidence="1">The whole plant</tissue>
    </source>
</reference>
<dbReference type="EMBL" id="KZ502052">
    <property type="protein sequence ID" value="PKU84450.1"/>
    <property type="molecule type" value="Genomic_DNA"/>
</dbReference>
<proteinExistence type="predicted"/>
<organism evidence="1 2">
    <name type="scientific">Dendrobium catenatum</name>
    <dbReference type="NCBI Taxonomy" id="906689"/>
    <lineage>
        <taxon>Eukaryota</taxon>
        <taxon>Viridiplantae</taxon>
        <taxon>Streptophyta</taxon>
        <taxon>Embryophyta</taxon>
        <taxon>Tracheophyta</taxon>
        <taxon>Spermatophyta</taxon>
        <taxon>Magnoliopsida</taxon>
        <taxon>Liliopsida</taxon>
        <taxon>Asparagales</taxon>
        <taxon>Orchidaceae</taxon>
        <taxon>Epidendroideae</taxon>
        <taxon>Malaxideae</taxon>
        <taxon>Dendrobiinae</taxon>
        <taxon>Dendrobium</taxon>
    </lineage>
</organism>
<name>A0A2I0X992_9ASPA</name>
<evidence type="ECO:0000313" key="2">
    <source>
        <dbReference type="Proteomes" id="UP000233837"/>
    </source>
</evidence>
<gene>
    <name evidence="1" type="ORF">MA16_Dca002963</name>
</gene>
<reference evidence="1 2" key="1">
    <citation type="journal article" date="2016" name="Sci. Rep.">
        <title>The Dendrobium catenatum Lindl. genome sequence provides insights into polysaccharide synthase, floral development and adaptive evolution.</title>
        <authorList>
            <person name="Zhang G.Q."/>
            <person name="Xu Q."/>
            <person name="Bian C."/>
            <person name="Tsai W.C."/>
            <person name="Yeh C.M."/>
            <person name="Liu K.W."/>
            <person name="Yoshida K."/>
            <person name="Zhang L.S."/>
            <person name="Chang S.B."/>
            <person name="Chen F."/>
            <person name="Shi Y."/>
            <person name="Su Y.Y."/>
            <person name="Zhang Y.Q."/>
            <person name="Chen L.J."/>
            <person name="Yin Y."/>
            <person name="Lin M."/>
            <person name="Huang H."/>
            <person name="Deng H."/>
            <person name="Wang Z.W."/>
            <person name="Zhu S.L."/>
            <person name="Zhao X."/>
            <person name="Deng C."/>
            <person name="Niu S.C."/>
            <person name="Huang J."/>
            <person name="Wang M."/>
            <person name="Liu G.H."/>
            <person name="Yang H.J."/>
            <person name="Xiao X.J."/>
            <person name="Hsiao Y.Y."/>
            <person name="Wu W.L."/>
            <person name="Chen Y.Y."/>
            <person name="Mitsuda N."/>
            <person name="Ohme-Takagi M."/>
            <person name="Luo Y.B."/>
            <person name="Van de Peer Y."/>
            <person name="Liu Z.J."/>
        </authorList>
    </citation>
    <scope>NUCLEOTIDE SEQUENCE [LARGE SCALE GENOMIC DNA]</scope>
    <source>
        <tissue evidence="1">The whole plant</tissue>
    </source>
</reference>
<dbReference type="Proteomes" id="UP000233837">
    <property type="component" value="Unassembled WGS sequence"/>
</dbReference>
<protein>
    <submittedName>
        <fullName evidence="1">Uncharacterized protein</fullName>
    </submittedName>
</protein>
<sequence length="102" mass="11535">MLRKLMEMQSKTPLVVLIAKPNQDLIGIPLAESKGKEIGRSSLRDDREVKILREEKEMSPLEPLPGGEKVKGWDFFAELHILGGEEDEGKIEAPYIVQPFLH</sequence>